<feature type="signal peptide" evidence="1">
    <location>
        <begin position="1"/>
        <end position="18"/>
    </location>
</feature>
<protein>
    <submittedName>
        <fullName evidence="2">Uncharacterized protein</fullName>
    </submittedName>
</protein>
<gene>
    <name evidence="2" type="ORF">OKA104_LOCUS48548</name>
</gene>
<proteinExistence type="predicted"/>
<dbReference type="Proteomes" id="UP000663881">
    <property type="component" value="Unassembled WGS sequence"/>
</dbReference>
<sequence length="86" mass="9943">MNSLSFYRIITLLSSVLGQLSHFSLKLKGFTSISDPLTISDDIIQQLCIDRLQPMTTYTLNLLLYATDTFEEKRIFNSFFQVPFIQ</sequence>
<dbReference type="EMBL" id="CAJOAY010021158">
    <property type="protein sequence ID" value="CAF4346088.1"/>
    <property type="molecule type" value="Genomic_DNA"/>
</dbReference>
<evidence type="ECO:0000313" key="2">
    <source>
        <dbReference type="EMBL" id="CAF4346088.1"/>
    </source>
</evidence>
<dbReference type="AlphaFoldDB" id="A0A820KPJ4"/>
<reference evidence="2" key="1">
    <citation type="submission" date="2021-02" db="EMBL/GenBank/DDBJ databases">
        <authorList>
            <person name="Nowell W R."/>
        </authorList>
    </citation>
    <scope>NUCLEOTIDE SEQUENCE</scope>
</reference>
<name>A0A820KPJ4_9BILA</name>
<keyword evidence="1" id="KW-0732">Signal</keyword>
<evidence type="ECO:0000313" key="3">
    <source>
        <dbReference type="Proteomes" id="UP000663881"/>
    </source>
</evidence>
<comment type="caution">
    <text evidence="2">The sequence shown here is derived from an EMBL/GenBank/DDBJ whole genome shotgun (WGS) entry which is preliminary data.</text>
</comment>
<evidence type="ECO:0000256" key="1">
    <source>
        <dbReference type="SAM" id="SignalP"/>
    </source>
</evidence>
<organism evidence="2 3">
    <name type="scientific">Adineta steineri</name>
    <dbReference type="NCBI Taxonomy" id="433720"/>
    <lineage>
        <taxon>Eukaryota</taxon>
        <taxon>Metazoa</taxon>
        <taxon>Spiralia</taxon>
        <taxon>Gnathifera</taxon>
        <taxon>Rotifera</taxon>
        <taxon>Eurotatoria</taxon>
        <taxon>Bdelloidea</taxon>
        <taxon>Adinetida</taxon>
        <taxon>Adinetidae</taxon>
        <taxon>Adineta</taxon>
    </lineage>
</organism>
<feature type="chain" id="PRO_5032944671" evidence="1">
    <location>
        <begin position="19"/>
        <end position="86"/>
    </location>
</feature>
<accession>A0A820KPJ4</accession>